<feature type="transmembrane region" description="Helical" evidence="3">
    <location>
        <begin position="6"/>
        <end position="29"/>
    </location>
</feature>
<evidence type="ECO:0000256" key="1">
    <source>
        <dbReference type="ARBA" id="ARBA00012528"/>
    </source>
</evidence>
<dbReference type="InterPro" id="IPR029787">
    <property type="entry name" value="Nucleotide_cyclase"/>
</dbReference>
<dbReference type="GO" id="GO:1902201">
    <property type="term" value="P:negative regulation of bacterial-type flagellum-dependent cell motility"/>
    <property type="evidence" value="ECO:0007669"/>
    <property type="project" value="TreeGrafter"/>
</dbReference>
<dbReference type="PANTHER" id="PTHR45138">
    <property type="entry name" value="REGULATORY COMPONENTS OF SENSORY TRANSDUCTION SYSTEM"/>
    <property type="match status" value="1"/>
</dbReference>
<evidence type="ECO:0000259" key="4">
    <source>
        <dbReference type="PROSITE" id="PS50887"/>
    </source>
</evidence>
<dbReference type="InterPro" id="IPR000160">
    <property type="entry name" value="GGDEF_dom"/>
</dbReference>
<dbReference type="SMART" id="SM00267">
    <property type="entry name" value="GGDEF"/>
    <property type="match status" value="1"/>
</dbReference>
<name>A0A5C4XC15_9HYPH</name>
<dbReference type="PANTHER" id="PTHR45138:SF9">
    <property type="entry name" value="DIGUANYLATE CYCLASE DGCM-RELATED"/>
    <property type="match status" value="1"/>
</dbReference>
<evidence type="ECO:0000256" key="3">
    <source>
        <dbReference type="SAM" id="Phobius"/>
    </source>
</evidence>
<feature type="domain" description="GGDEF" evidence="4">
    <location>
        <begin position="78"/>
        <end position="209"/>
    </location>
</feature>
<dbReference type="GO" id="GO:0052621">
    <property type="term" value="F:diguanylate cyclase activity"/>
    <property type="evidence" value="ECO:0007669"/>
    <property type="project" value="UniProtKB-EC"/>
</dbReference>
<dbReference type="GO" id="GO:0043709">
    <property type="term" value="P:cell adhesion involved in single-species biofilm formation"/>
    <property type="evidence" value="ECO:0007669"/>
    <property type="project" value="TreeGrafter"/>
</dbReference>
<proteinExistence type="predicted"/>
<keyword evidence="6" id="KW-1185">Reference proteome</keyword>
<organism evidence="5 6">
    <name type="scientific">Aliirhizobium smilacinae</name>
    <dbReference type="NCBI Taxonomy" id="1395944"/>
    <lineage>
        <taxon>Bacteria</taxon>
        <taxon>Pseudomonadati</taxon>
        <taxon>Pseudomonadota</taxon>
        <taxon>Alphaproteobacteria</taxon>
        <taxon>Hyphomicrobiales</taxon>
        <taxon>Rhizobiaceae</taxon>
        <taxon>Aliirhizobium</taxon>
    </lineage>
</organism>
<accession>A0A5C4XC15</accession>
<dbReference type="EC" id="2.7.7.65" evidence="1"/>
<comment type="caution">
    <text evidence="5">The sequence shown here is derived from an EMBL/GenBank/DDBJ whole genome shotgun (WGS) entry which is preliminary data.</text>
</comment>
<evidence type="ECO:0000256" key="2">
    <source>
        <dbReference type="ARBA" id="ARBA00034247"/>
    </source>
</evidence>
<dbReference type="SUPFAM" id="SSF55073">
    <property type="entry name" value="Nucleotide cyclase"/>
    <property type="match status" value="1"/>
</dbReference>
<dbReference type="AlphaFoldDB" id="A0A5C4XC15"/>
<sequence length="209" mass="22798">MSPQHFRRAIATDILLPTIIGGPFFYFLLEKIRQLAVARLELQHMAMTDSLTSVLNRGAFVMLVEAYLEKAEMGSLPQSGTLLIVDADHFKNINDVHGHQAGDQALKLIATAINGALTGPEIVGRIGGEEFAVFLPNALPEKASVTAETIRRKIRSLPFPDGVSEGILSVSIGGATFSRSTTYKELFKLADSRLYEAKALGRDLVRFEA</sequence>
<keyword evidence="3" id="KW-0472">Membrane</keyword>
<dbReference type="EMBL" id="VDMN01000009">
    <property type="protein sequence ID" value="TNM60361.1"/>
    <property type="molecule type" value="Genomic_DNA"/>
</dbReference>
<dbReference type="Gene3D" id="3.30.70.270">
    <property type="match status" value="1"/>
</dbReference>
<dbReference type="Proteomes" id="UP000311605">
    <property type="component" value="Unassembled WGS sequence"/>
</dbReference>
<evidence type="ECO:0000313" key="6">
    <source>
        <dbReference type="Proteomes" id="UP000311605"/>
    </source>
</evidence>
<dbReference type="PROSITE" id="PS50887">
    <property type="entry name" value="GGDEF"/>
    <property type="match status" value="1"/>
</dbReference>
<dbReference type="GO" id="GO:0005886">
    <property type="term" value="C:plasma membrane"/>
    <property type="evidence" value="ECO:0007669"/>
    <property type="project" value="TreeGrafter"/>
</dbReference>
<dbReference type="FunFam" id="3.30.70.270:FF:000001">
    <property type="entry name" value="Diguanylate cyclase domain protein"/>
    <property type="match status" value="1"/>
</dbReference>
<evidence type="ECO:0000313" key="5">
    <source>
        <dbReference type="EMBL" id="TNM60361.1"/>
    </source>
</evidence>
<reference evidence="5 6" key="1">
    <citation type="submission" date="2019-06" db="EMBL/GenBank/DDBJ databases">
        <title>The draft genome of Rhizobium smilacinae PTYR-5.</title>
        <authorList>
            <person name="Liu L."/>
            <person name="Li L."/>
            <person name="Zhang X."/>
        </authorList>
    </citation>
    <scope>NUCLEOTIDE SEQUENCE [LARGE SCALE GENOMIC DNA]</scope>
    <source>
        <strain evidence="5 6">PTYR-5</strain>
    </source>
</reference>
<keyword evidence="3" id="KW-1133">Transmembrane helix</keyword>
<dbReference type="CDD" id="cd01949">
    <property type="entry name" value="GGDEF"/>
    <property type="match status" value="1"/>
</dbReference>
<dbReference type="InterPro" id="IPR050469">
    <property type="entry name" value="Diguanylate_Cyclase"/>
</dbReference>
<keyword evidence="3" id="KW-0812">Transmembrane</keyword>
<dbReference type="Pfam" id="PF00990">
    <property type="entry name" value="GGDEF"/>
    <property type="match status" value="1"/>
</dbReference>
<dbReference type="NCBIfam" id="TIGR00254">
    <property type="entry name" value="GGDEF"/>
    <property type="match status" value="1"/>
</dbReference>
<protein>
    <recommendedName>
        <fullName evidence="1">diguanylate cyclase</fullName>
        <ecNumber evidence="1">2.7.7.65</ecNumber>
    </recommendedName>
</protein>
<dbReference type="OrthoDB" id="9812260at2"/>
<comment type="catalytic activity">
    <reaction evidence="2">
        <text>2 GTP = 3',3'-c-di-GMP + 2 diphosphate</text>
        <dbReference type="Rhea" id="RHEA:24898"/>
        <dbReference type="ChEBI" id="CHEBI:33019"/>
        <dbReference type="ChEBI" id="CHEBI:37565"/>
        <dbReference type="ChEBI" id="CHEBI:58805"/>
        <dbReference type="EC" id="2.7.7.65"/>
    </reaction>
</comment>
<gene>
    <name evidence="5" type="ORF">FHP24_25935</name>
</gene>
<dbReference type="InterPro" id="IPR043128">
    <property type="entry name" value="Rev_trsase/Diguanyl_cyclase"/>
</dbReference>